<keyword evidence="1" id="KW-0677">Repeat</keyword>
<evidence type="ECO:0000313" key="6">
    <source>
        <dbReference type="Proteomes" id="UP001476798"/>
    </source>
</evidence>
<gene>
    <name evidence="5" type="ORF">GOODEAATRI_022151</name>
</gene>
<evidence type="ECO:0000256" key="3">
    <source>
        <dbReference type="ARBA" id="ARBA00023157"/>
    </source>
</evidence>
<keyword evidence="3" id="KW-1015">Disulfide bond</keyword>
<dbReference type="PANTHER" id="PTHR46708:SF8">
    <property type="entry name" value="FIBRONECTIN"/>
    <property type="match status" value="1"/>
</dbReference>
<keyword evidence="2" id="KW-0130">Cell adhesion</keyword>
<evidence type="ECO:0000256" key="2">
    <source>
        <dbReference type="ARBA" id="ARBA00022889"/>
    </source>
</evidence>
<dbReference type="Proteomes" id="UP001476798">
    <property type="component" value="Unassembled WGS sequence"/>
</dbReference>
<reference evidence="5 6" key="1">
    <citation type="submission" date="2021-06" db="EMBL/GenBank/DDBJ databases">
        <authorList>
            <person name="Palmer J.M."/>
        </authorList>
    </citation>
    <scope>NUCLEOTIDE SEQUENCE [LARGE SCALE GENOMIC DNA]</scope>
    <source>
        <strain evidence="5 6">GA_2019</strain>
        <tissue evidence="5">Muscle</tissue>
    </source>
</reference>
<dbReference type="InterPro" id="IPR003961">
    <property type="entry name" value="FN3_dom"/>
</dbReference>
<dbReference type="InterPro" id="IPR013783">
    <property type="entry name" value="Ig-like_fold"/>
</dbReference>
<dbReference type="PANTHER" id="PTHR46708">
    <property type="entry name" value="TENASCIN"/>
    <property type="match status" value="1"/>
</dbReference>
<proteinExistence type="predicted"/>
<evidence type="ECO:0000313" key="5">
    <source>
        <dbReference type="EMBL" id="MEQ2185825.1"/>
    </source>
</evidence>
<accession>A0ABV0PQQ7</accession>
<comment type="caution">
    <text evidence="5">The sequence shown here is derived from an EMBL/GenBank/DDBJ whole genome shotgun (WGS) entry which is preliminary data.</text>
</comment>
<sequence>MDDTDQLGMFSGILEVGLVEVNGDVTTLQLTSLLSQTEYDVAVTPMYDEGPGAPMLGTAITGPNLIFFTSLRYSADNLDLLLGQLNMCIMIKDVNEQTVWCKSERYVVPAPKNLQFSEVTQTSFRATWDHGAPDVALYRISWTKKGENNFKNVS</sequence>
<keyword evidence="6" id="KW-1185">Reference proteome</keyword>
<evidence type="ECO:0000256" key="4">
    <source>
        <dbReference type="ARBA" id="ARBA00023180"/>
    </source>
</evidence>
<dbReference type="InterPro" id="IPR050991">
    <property type="entry name" value="ECM_Regulatory_Proteins"/>
</dbReference>
<evidence type="ECO:0000256" key="1">
    <source>
        <dbReference type="ARBA" id="ARBA00022737"/>
    </source>
</evidence>
<name>A0ABV0PQQ7_9TELE</name>
<dbReference type="InterPro" id="IPR036116">
    <property type="entry name" value="FN3_sf"/>
</dbReference>
<protein>
    <recommendedName>
        <fullName evidence="7">Fibronectin type-III domain-containing protein</fullName>
    </recommendedName>
</protein>
<dbReference type="SUPFAM" id="SSF49265">
    <property type="entry name" value="Fibronectin type III"/>
    <property type="match status" value="2"/>
</dbReference>
<dbReference type="CDD" id="cd00063">
    <property type="entry name" value="FN3"/>
    <property type="match status" value="1"/>
</dbReference>
<organism evidence="5 6">
    <name type="scientific">Goodea atripinnis</name>
    <dbReference type="NCBI Taxonomy" id="208336"/>
    <lineage>
        <taxon>Eukaryota</taxon>
        <taxon>Metazoa</taxon>
        <taxon>Chordata</taxon>
        <taxon>Craniata</taxon>
        <taxon>Vertebrata</taxon>
        <taxon>Euteleostomi</taxon>
        <taxon>Actinopterygii</taxon>
        <taxon>Neopterygii</taxon>
        <taxon>Teleostei</taxon>
        <taxon>Neoteleostei</taxon>
        <taxon>Acanthomorphata</taxon>
        <taxon>Ovalentaria</taxon>
        <taxon>Atherinomorphae</taxon>
        <taxon>Cyprinodontiformes</taxon>
        <taxon>Goodeidae</taxon>
        <taxon>Goodea</taxon>
    </lineage>
</organism>
<dbReference type="EMBL" id="JAHRIO010082198">
    <property type="protein sequence ID" value="MEQ2185825.1"/>
    <property type="molecule type" value="Genomic_DNA"/>
</dbReference>
<keyword evidence="4" id="KW-0325">Glycoprotein</keyword>
<dbReference type="Gene3D" id="2.60.40.10">
    <property type="entry name" value="Immunoglobulins"/>
    <property type="match status" value="2"/>
</dbReference>
<evidence type="ECO:0008006" key="7">
    <source>
        <dbReference type="Google" id="ProtNLM"/>
    </source>
</evidence>